<dbReference type="PRINTS" id="PR00413">
    <property type="entry name" value="HADHALOGNASE"/>
</dbReference>
<dbReference type="NCBIfam" id="TIGR01549">
    <property type="entry name" value="HAD-SF-IA-v1"/>
    <property type="match status" value="1"/>
</dbReference>
<dbReference type="InterPro" id="IPR036412">
    <property type="entry name" value="HAD-like_sf"/>
</dbReference>
<dbReference type="Gene3D" id="1.10.150.240">
    <property type="entry name" value="Putative phosphatase, domain 2"/>
    <property type="match status" value="1"/>
</dbReference>
<dbReference type="InterPro" id="IPR006439">
    <property type="entry name" value="HAD-SF_hydro_IA"/>
</dbReference>
<sequence length="213" mass="24049">MGGMIKAVLFDVDGVLIDSFEANLKFYQDLFVKNGYKSLTRETFLTISHMTMIDVIKIVTKSKDESEINRIWKMGKDGVIPYSDNLLVSPQNYDLVIERLKEKYMLGIVTNRVQGHVFLTKQIAKYENYFKTVICYEDTKKHKPHPNPLLLAAKRLGITPQEAVYVGDTASDVEAAKGAHMKVILYSKDNLSDADAATSIFGNIPKLIKLINK</sequence>
<dbReference type="GO" id="GO:0005829">
    <property type="term" value="C:cytosol"/>
    <property type="evidence" value="ECO:0007669"/>
    <property type="project" value="TreeGrafter"/>
</dbReference>
<dbReference type="Proteomes" id="UP000229497">
    <property type="component" value="Unassembled WGS sequence"/>
</dbReference>
<dbReference type="InterPro" id="IPR023214">
    <property type="entry name" value="HAD_sf"/>
</dbReference>
<evidence type="ECO:0000313" key="1">
    <source>
        <dbReference type="EMBL" id="PIQ71634.1"/>
    </source>
</evidence>
<dbReference type="PANTHER" id="PTHR43434">
    <property type="entry name" value="PHOSPHOGLYCOLATE PHOSPHATASE"/>
    <property type="match status" value="1"/>
</dbReference>
<dbReference type="SUPFAM" id="SSF56784">
    <property type="entry name" value="HAD-like"/>
    <property type="match status" value="1"/>
</dbReference>
<dbReference type="InterPro" id="IPR023198">
    <property type="entry name" value="PGP-like_dom2"/>
</dbReference>
<dbReference type="PANTHER" id="PTHR43434:SF1">
    <property type="entry name" value="PHOSPHOGLYCOLATE PHOSPHATASE"/>
    <property type="match status" value="1"/>
</dbReference>
<accession>A0A2H0KML0</accession>
<dbReference type="GO" id="GO:0008967">
    <property type="term" value="F:phosphoglycolate phosphatase activity"/>
    <property type="evidence" value="ECO:0007669"/>
    <property type="project" value="TreeGrafter"/>
</dbReference>
<dbReference type="SFLD" id="SFLDG01129">
    <property type="entry name" value="C1.5:_HAD__Beta-PGM__Phosphata"/>
    <property type="match status" value="1"/>
</dbReference>
<name>A0A2H0KML0_9BACT</name>
<organism evidence="1 2">
    <name type="scientific">Candidatus Roizmanbacteria bacterium CG11_big_fil_rev_8_21_14_0_20_37_16</name>
    <dbReference type="NCBI Taxonomy" id="1974857"/>
    <lineage>
        <taxon>Bacteria</taxon>
        <taxon>Candidatus Roizmaniibacteriota</taxon>
    </lineage>
</organism>
<dbReference type="Gene3D" id="3.40.50.1000">
    <property type="entry name" value="HAD superfamily/HAD-like"/>
    <property type="match status" value="1"/>
</dbReference>
<dbReference type="InterPro" id="IPR041492">
    <property type="entry name" value="HAD_2"/>
</dbReference>
<dbReference type="SFLD" id="SFLDS00003">
    <property type="entry name" value="Haloacid_Dehalogenase"/>
    <property type="match status" value="1"/>
</dbReference>
<gene>
    <name evidence="1" type="ORF">COV87_02250</name>
</gene>
<dbReference type="NCBIfam" id="TIGR01509">
    <property type="entry name" value="HAD-SF-IA-v3"/>
    <property type="match status" value="1"/>
</dbReference>
<dbReference type="Pfam" id="PF13419">
    <property type="entry name" value="HAD_2"/>
    <property type="match status" value="1"/>
</dbReference>
<dbReference type="AlphaFoldDB" id="A0A2H0KML0"/>
<dbReference type="EMBL" id="PCVK01000065">
    <property type="protein sequence ID" value="PIQ71634.1"/>
    <property type="molecule type" value="Genomic_DNA"/>
</dbReference>
<dbReference type="GO" id="GO:0006281">
    <property type="term" value="P:DNA repair"/>
    <property type="evidence" value="ECO:0007669"/>
    <property type="project" value="TreeGrafter"/>
</dbReference>
<protein>
    <recommendedName>
        <fullName evidence="3">HAD family hydrolase</fullName>
    </recommendedName>
</protein>
<comment type="caution">
    <text evidence="1">The sequence shown here is derived from an EMBL/GenBank/DDBJ whole genome shotgun (WGS) entry which is preliminary data.</text>
</comment>
<dbReference type="InterPro" id="IPR050155">
    <property type="entry name" value="HAD-like_hydrolase_sf"/>
</dbReference>
<reference evidence="1 2" key="1">
    <citation type="submission" date="2017-09" db="EMBL/GenBank/DDBJ databases">
        <title>Depth-based differentiation of microbial function through sediment-hosted aquifers and enrichment of novel symbionts in the deep terrestrial subsurface.</title>
        <authorList>
            <person name="Probst A.J."/>
            <person name="Ladd B."/>
            <person name="Jarett J.K."/>
            <person name="Geller-Mcgrath D.E."/>
            <person name="Sieber C.M."/>
            <person name="Emerson J.B."/>
            <person name="Anantharaman K."/>
            <person name="Thomas B.C."/>
            <person name="Malmstrom R."/>
            <person name="Stieglmeier M."/>
            <person name="Klingl A."/>
            <person name="Woyke T."/>
            <person name="Ryan C.M."/>
            <person name="Banfield J.F."/>
        </authorList>
    </citation>
    <scope>NUCLEOTIDE SEQUENCE [LARGE SCALE GENOMIC DNA]</scope>
    <source>
        <strain evidence="1">CG11_big_fil_rev_8_21_14_0_20_37_16</strain>
    </source>
</reference>
<evidence type="ECO:0008006" key="3">
    <source>
        <dbReference type="Google" id="ProtNLM"/>
    </source>
</evidence>
<evidence type="ECO:0000313" key="2">
    <source>
        <dbReference type="Proteomes" id="UP000229497"/>
    </source>
</evidence>
<proteinExistence type="predicted"/>